<dbReference type="PANTHER" id="PTHR43601:SF3">
    <property type="entry name" value="THIOREDOXIN, MITOCHONDRIAL"/>
    <property type="match status" value="1"/>
</dbReference>
<evidence type="ECO:0000313" key="4">
    <source>
        <dbReference type="Proteomes" id="UP001522868"/>
    </source>
</evidence>
<protein>
    <submittedName>
        <fullName evidence="3">Thioredoxin family protein</fullName>
    </submittedName>
</protein>
<evidence type="ECO:0000313" key="3">
    <source>
        <dbReference type="EMBL" id="MCK8678627.1"/>
    </source>
</evidence>
<dbReference type="Proteomes" id="UP001522868">
    <property type="component" value="Unassembled WGS sequence"/>
</dbReference>
<name>A0ABT0IBC2_9ACTN</name>
<dbReference type="CDD" id="cd02947">
    <property type="entry name" value="TRX_family"/>
    <property type="match status" value="1"/>
</dbReference>
<feature type="domain" description="Thioredoxin" evidence="2">
    <location>
        <begin position="14"/>
        <end position="146"/>
    </location>
</feature>
<feature type="signal peptide" evidence="1">
    <location>
        <begin position="1"/>
        <end position="24"/>
    </location>
</feature>
<dbReference type="Pfam" id="PF00085">
    <property type="entry name" value="Thioredoxin"/>
    <property type="match status" value="1"/>
</dbReference>
<dbReference type="InterPro" id="IPR013766">
    <property type="entry name" value="Thioredoxin_domain"/>
</dbReference>
<evidence type="ECO:0000259" key="2">
    <source>
        <dbReference type="PROSITE" id="PS51352"/>
    </source>
</evidence>
<sequence>MHKTVTTVATALLMLGGAALPAAAAAPAAPAPHRAEAAAPSEIDVTSANFGQVVEYSKTTPVVLDFTATWCSWCQKQKPYLAQYNKDDKGAWIWARVDADTNRDLLKKFKVKGLPTLVNMQNGADAGSRLVGFDGAQSLRTWLNNL</sequence>
<proteinExistence type="predicted"/>
<dbReference type="RefSeq" id="WP_248634260.1">
    <property type="nucleotide sequence ID" value="NZ_JALPTH010000012.1"/>
</dbReference>
<keyword evidence="1" id="KW-0732">Signal</keyword>
<dbReference type="Gene3D" id="3.40.30.10">
    <property type="entry name" value="Glutaredoxin"/>
    <property type="match status" value="1"/>
</dbReference>
<gene>
    <name evidence="3" type="ORF">M1O15_14755</name>
</gene>
<organism evidence="3 4">
    <name type="scientific">Streptomyces lichenis</name>
    <dbReference type="NCBI Taxonomy" id="2306967"/>
    <lineage>
        <taxon>Bacteria</taxon>
        <taxon>Bacillati</taxon>
        <taxon>Actinomycetota</taxon>
        <taxon>Actinomycetes</taxon>
        <taxon>Kitasatosporales</taxon>
        <taxon>Streptomycetaceae</taxon>
        <taxon>Streptomyces</taxon>
    </lineage>
</organism>
<keyword evidence="4" id="KW-1185">Reference proteome</keyword>
<dbReference type="SUPFAM" id="SSF52833">
    <property type="entry name" value="Thioredoxin-like"/>
    <property type="match status" value="1"/>
</dbReference>
<evidence type="ECO:0000256" key="1">
    <source>
        <dbReference type="SAM" id="SignalP"/>
    </source>
</evidence>
<feature type="chain" id="PRO_5046624052" evidence="1">
    <location>
        <begin position="25"/>
        <end position="146"/>
    </location>
</feature>
<dbReference type="PANTHER" id="PTHR43601">
    <property type="entry name" value="THIOREDOXIN, MITOCHONDRIAL"/>
    <property type="match status" value="1"/>
</dbReference>
<dbReference type="InterPro" id="IPR036249">
    <property type="entry name" value="Thioredoxin-like_sf"/>
</dbReference>
<dbReference type="EMBL" id="JALPTH010000012">
    <property type="protein sequence ID" value="MCK8678627.1"/>
    <property type="molecule type" value="Genomic_DNA"/>
</dbReference>
<accession>A0ABT0IBC2</accession>
<reference evidence="3 4" key="1">
    <citation type="submission" date="2022-04" db="EMBL/GenBank/DDBJ databases">
        <title>Streptomyces sp. nov. LCR6-01 isolated from Lichen of Dirinaria sp.</title>
        <authorList>
            <person name="Kanchanasin P."/>
            <person name="Tanasupawat S."/>
            <person name="Phongsopitanun W."/>
        </authorList>
    </citation>
    <scope>NUCLEOTIDE SEQUENCE [LARGE SCALE GENOMIC DNA]</scope>
    <source>
        <strain evidence="3 4">LCR6-01</strain>
    </source>
</reference>
<dbReference type="PROSITE" id="PS51352">
    <property type="entry name" value="THIOREDOXIN_2"/>
    <property type="match status" value="1"/>
</dbReference>
<comment type="caution">
    <text evidence="3">The sequence shown here is derived from an EMBL/GenBank/DDBJ whole genome shotgun (WGS) entry which is preliminary data.</text>
</comment>